<dbReference type="EMBL" id="LR134515">
    <property type="protein sequence ID" value="VEJ16988.1"/>
    <property type="molecule type" value="Genomic_DNA"/>
</dbReference>
<dbReference type="GeneID" id="48599110"/>
<evidence type="ECO:0000313" key="1">
    <source>
        <dbReference type="EMBL" id="VEJ16988.1"/>
    </source>
</evidence>
<evidence type="ECO:0000313" key="2">
    <source>
        <dbReference type="Proteomes" id="UP000275510"/>
    </source>
</evidence>
<dbReference type="AlphaFoldDB" id="A0A3S4Z522"/>
<gene>
    <name evidence="1" type="ORF">NCTC10976_01093</name>
</gene>
<sequence>MIGILNKMKEDFYVQKKDGSTKGSYQGSFTGTVIIVSDIKADIQEGDVIIRTLPNGNYDRYYITEVVCYSQSLGGIPAHYQVKFTKSPPSQQLERSVQNINIHGTQSVQIGDHNIQHITNTFNELIQKIDSSSASETEKQQAKSLLNQFLTHPLVVSILGSAAGATIGLLKL</sequence>
<dbReference type="RefSeq" id="WP_005601429.1">
    <property type="nucleotide sequence ID" value="NZ_CBDBSX010000023.1"/>
</dbReference>
<proteinExistence type="predicted"/>
<organism evidence="1 2">
    <name type="scientific">Actinobacillus pleuropneumoniae</name>
    <name type="common">Haemophilus pleuropneumoniae</name>
    <dbReference type="NCBI Taxonomy" id="715"/>
    <lineage>
        <taxon>Bacteria</taxon>
        <taxon>Pseudomonadati</taxon>
        <taxon>Pseudomonadota</taxon>
        <taxon>Gammaproteobacteria</taxon>
        <taxon>Pasteurellales</taxon>
        <taxon>Pasteurellaceae</taxon>
        <taxon>Actinobacillus</taxon>
    </lineage>
</organism>
<name>A0A3S4Z522_ACTPL</name>
<accession>A0A3S4Z522</accession>
<reference evidence="1 2" key="1">
    <citation type="submission" date="2018-12" db="EMBL/GenBank/DDBJ databases">
        <authorList>
            <consortium name="Pathogen Informatics"/>
        </authorList>
    </citation>
    <scope>NUCLEOTIDE SEQUENCE [LARGE SCALE GENOMIC DNA]</scope>
    <source>
        <strain evidence="1 2">NCTC10976</strain>
    </source>
</reference>
<dbReference type="Proteomes" id="UP000275510">
    <property type="component" value="Chromosome"/>
</dbReference>
<protein>
    <submittedName>
        <fullName evidence="1">RIP homotypic interaction motif</fullName>
    </submittedName>
</protein>